<gene>
    <name evidence="2" type="ORF">G5B36_14675</name>
    <name evidence="1" type="ORF">L0N08_22250</name>
</gene>
<dbReference type="Proteomes" id="UP000669239">
    <property type="component" value="Unassembled WGS sequence"/>
</dbReference>
<reference evidence="2 3" key="1">
    <citation type="journal article" date="2020" name="Cell Host Microbe">
        <title>Functional and Genomic Variation between Human-Derived Isolates of Lachnospiraceae Reveals Inter- and Intra-Species Diversity.</title>
        <authorList>
            <person name="Sorbara M.T."/>
            <person name="Littmann E.R."/>
            <person name="Fontana E."/>
            <person name="Moody T.U."/>
            <person name="Kohout C.E."/>
            <person name="Gjonbalaj M."/>
            <person name="Eaton V."/>
            <person name="Seok R."/>
            <person name="Leiner I.M."/>
            <person name="Pamer E.G."/>
        </authorList>
    </citation>
    <scope>NUCLEOTIDE SEQUENCE [LARGE SCALE GENOMIC DNA]</scope>
    <source>
        <strain evidence="2 3">MSK.1.17</strain>
    </source>
</reference>
<proteinExistence type="predicted"/>
<protein>
    <submittedName>
        <fullName evidence="1">DUF3006 domain-containing protein</fullName>
    </submittedName>
</protein>
<dbReference type="EMBL" id="JAAITT010000020">
    <property type="protein sequence ID" value="NSJ49936.1"/>
    <property type="molecule type" value="Genomic_DNA"/>
</dbReference>
<dbReference type="EMBL" id="JAKNGE010000033">
    <property type="protein sequence ID" value="MCG4748146.1"/>
    <property type="molecule type" value="Genomic_DNA"/>
</dbReference>
<name>A0AAW5BVL2_9FIRM</name>
<evidence type="ECO:0000313" key="3">
    <source>
        <dbReference type="Proteomes" id="UP000669239"/>
    </source>
</evidence>
<evidence type="ECO:0000313" key="1">
    <source>
        <dbReference type="EMBL" id="MCG4748146.1"/>
    </source>
</evidence>
<sequence length="70" mass="8175">MKYIIDRLEEGLAICENEQKEMISIPLAQLPKAIKEGDIIYEAEGIYSIDKEGTEERRRNMRNKLMGLFE</sequence>
<evidence type="ECO:0000313" key="2">
    <source>
        <dbReference type="EMBL" id="NSJ49936.1"/>
    </source>
</evidence>
<reference evidence="1" key="3">
    <citation type="submission" date="2022-01" db="EMBL/GenBank/DDBJ databases">
        <title>Collection of gut derived symbiotic bacterial strains cultured from healthy donors.</title>
        <authorList>
            <person name="Lin H."/>
            <person name="Kohout C."/>
            <person name="Waligurski E."/>
            <person name="Pamer E.G."/>
        </authorList>
    </citation>
    <scope>NUCLEOTIDE SEQUENCE</scope>
    <source>
        <strain evidence="1">DFI.6.55</strain>
    </source>
</reference>
<comment type="caution">
    <text evidence="1">The sequence shown here is derived from an EMBL/GenBank/DDBJ whole genome shotgun (WGS) entry which is preliminary data.</text>
</comment>
<accession>A0AAW5BVL2</accession>
<dbReference type="RefSeq" id="WP_165642134.1">
    <property type="nucleotide sequence ID" value="NZ_JAAITT010000020.1"/>
</dbReference>
<dbReference type="Gene3D" id="6.20.120.50">
    <property type="match status" value="1"/>
</dbReference>
<dbReference type="Pfam" id="PF11213">
    <property type="entry name" value="DUF3006"/>
    <property type="match status" value="1"/>
</dbReference>
<evidence type="ECO:0000313" key="4">
    <source>
        <dbReference type="Proteomes" id="UP001299608"/>
    </source>
</evidence>
<organism evidence="1 4">
    <name type="scientific">Enterocloster aldenensis</name>
    <dbReference type="NCBI Taxonomy" id="358742"/>
    <lineage>
        <taxon>Bacteria</taxon>
        <taxon>Bacillati</taxon>
        <taxon>Bacillota</taxon>
        <taxon>Clostridia</taxon>
        <taxon>Lachnospirales</taxon>
        <taxon>Lachnospiraceae</taxon>
        <taxon>Enterocloster</taxon>
    </lineage>
</organism>
<keyword evidence="3" id="KW-1185">Reference proteome</keyword>
<dbReference type="Proteomes" id="UP001299608">
    <property type="component" value="Unassembled WGS sequence"/>
</dbReference>
<dbReference type="AlphaFoldDB" id="A0AAW5BVL2"/>
<reference evidence="2" key="2">
    <citation type="submission" date="2020-02" db="EMBL/GenBank/DDBJ databases">
        <authorList>
            <person name="Littmann E."/>
            <person name="Sorbara M."/>
        </authorList>
    </citation>
    <scope>NUCLEOTIDE SEQUENCE</scope>
    <source>
        <strain evidence="2">MSK.1.17</strain>
    </source>
</reference>
<dbReference type="InterPro" id="IPR021377">
    <property type="entry name" value="DUF3006"/>
</dbReference>